<evidence type="ECO:0000256" key="2">
    <source>
        <dbReference type="ARBA" id="ARBA00023015"/>
    </source>
</evidence>
<dbReference type="SUPFAM" id="SSF46894">
    <property type="entry name" value="C-terminal effector domain of the bipartite response regulators"/>
    <property type="match status" value="1"/>
</dbReference>
<comment type="similarity">
    <text evidence="1">Belongs to the AfsR/DnrI/RedD regulatory family.</text>
</comment>
<dbReference type="InterPro" id="IPR036388">
    <property type="entry name" value="WH-like_DNA-bd_sf"/>
</dbReference>
<dbReference type="Pfam" id="PF03704">
    <property type="entry name" value="BTAD"/>
    <property type="match status" value="1"/>
</dbReference>
<comment type="caution">
    <text evidence="8">The sequence shown here is derived from an EMBL/GenBank/DDBJ whole genome shotgun (WGS) entry which is preliminary data.</text>
</comment>
<reference evidence="8 9" key="1">
    <citation type="submission" date="2018-10" db="EMBL/GenBank/DDBJ databases">
        <title>Sequencing the genomes of 1000 actinobacteria strains.</title>
        <authorList>
            <person name="Klenk H.-P."/>
        </authorList>
    </citation>
    <scope>NUCLEOTIDE SEQUENCE [LARGE SCALE GENOMIC DNA]</scope>
    <source>
        <strain evidence="8 9">DSM 43911</strain>
    </source>
</reference>
<feature type="DNA-binding region" description="OmpR/PhoB-type" evidence="6">
    <location>
        <begin position="1"/>
        <end position="94"/>
    </location>
</feature>
<dbReference type="EMBL" id="RBXR01000001">
    <property type="protein sequence ID" value="RKT69264.1"/>
    <property type="molecule type" value="Genomic_DNA"/>
</dbReference>
<keyword evidence="3 6" id="KW-0238">DNA-binding</keyword>
<gene>
    <name evidence="8" type="ORF">DFJ66_2466</name>
</gene>
<accession>A0A495X8R7</accession>
<evidence type="ECO:0000256" key="4">
    <source>
        <dbReference type="ARBA" id="ARBA00023163"/>
    </source>
</evidence>
<dbReference type="PROSITE" id="PS50005">
    <property type="entry name" value="TPR"/>
    <property type="match status" value="1"/>
</dbReference>
<dbReference type="GO" id="GO:0000160">
    <property type="term" value="P:phosphorelay signal transduction system"/>
    <property type="evidence" value="ECO:0007669"/>
    <property type="project" value="InterPro"/>
</dbReference>
<sequence length="907" mass="98928">MGVWIGLLGEVTAHLDGRPLELGPAKQRCVLAALAVDAPRLVTADRLVERVWGTEPPRLGRRTLYSYLSRLRGALSAAGVVEIVSRSGGYALALDQPGPATDLHRFRDLCAQARAGADDARAERLLTEALELWRGQALTGLDGEWVEAERDRLRRERLDAEHALTEVRLRLGHGPDLVAGLRARADADVLDERLAGQYMLALSRAGRAAEALAHYQRVRERLAEELGTDPGAELRRVHAGILRTVPEDGHGPSYLPYRTPDFVGRERELAEVLGALRGGAAVLVHGMAGVGKTALAIRACHDVAADFPDGRVFVDLHGYSPAQEPLGPAAALAALLAQVDVPPAQHPDSLDGRAALWRARTAGRRFLVLVDNVASADQLRPLLPGPSGSTVLATSRRRLTAVDGMVPVPVDLLPEADADTLFALVSGRTDAGAVARLCGGLPLAIRIAAARLRNRPMWTTDDFVRRLGGHRSKLPELRTTDQDLAAVFALSYRELAGDRQRLFRLLGLHPGTRITPDAAAALAGTTAAKVEPLLEDLHDIHLLSQEDRFGYRLHDLLAEHARSLGHPDEAPAALDRLLDHYRDGGDEHWHHREEPNLRAVVELALERQRYEHAWRIADHTARHLRARGRRDDFLAVARGGLEAARVVGEPHALVRSLDNLANAHWECGDLERAMSTAGEWLRVATAMGDPVARSASLSRIGTLYGMFGDYDKAVTTYEVALAEEAPDYAVTALLLGNLSHAQEMRGDFAAALDTAIRSRKLREHADDTPGWVLSTAQLALVLARLGRREEALLTAREAVDTAVRIDYLFGEAWARTDYAEVLLAADLPEEARQQAERACALLTQPTHPLLLTLAANALGDAHRALGQPNLALDHYCLAHDTAERIGYRRQQDRARAGHERARAELLT</sequence>
<dbReference type="OrthoDB" id="581105at2"/>
<dbReference type="PROSITE" id="PS51755">
    <property type="entry name" value="OMPR_PHOB"/>
    <property type="match status" value="1"/>
</dbReference>
<organism evidence="8 9">
    <name type="scientific">Saccharothrix variisporea</name>
    <dbReference type="NCBI Taxonomy" id="543527"/>
    <lineage>
        <taxon>Bacteria</taxon>
        <taxon>Bacillati</taxon>
        <taxon>Actinomycetota</taxon>
        <taxon>Actinomycetes</taxon>
        <taxon>Pseudonocardiales</taxon>
        <taxon>Pseudonocardiaceae</taxon>
        <taxon>Saccharothrix</taxon>
    </lineage>
</organism>
<dbReference type="PRINTS" id="PR00364">
    <property type="entry name" value="DISEASERSIST"/>
</dbReference>
<dbReference type="CDD" id="cd15831">
    <property type="entry name" value="BTAD"/>
    <property type="match status" value="1"/>
</dbReference>
<dbReference type="InterPro" id="IPR005158">
    <property type="entry name" value="BTAD"/>
</dbReference>
<evidence type="ECO:0000259" key="7">
    <source>
        <dbReference type="PROSITE" id="PS51755"/>
    </source>
</evidence>
<dbReference type="SMART" id="SM00862">
    <property type="entry name" value="Trans_reg_C"/>
    <property type="match status" value="1"/>
</dbReference>
<protein>
    <submittedName>
        <fullName evidence="8">DNA-binding SARP family transcriptional activator</fullName>
    </submittedName>
</protein>
<dbReference type="GO" id="GO:0043531">
    <property type="term" value="F:ADP binding"/>
    <property type="evidence" value="ECO:0007669"/>
    <property type="project" value="InterPro"/>
</dbReference>
<keyword evidence="2" id="KW-0805">Transcription regulation</keyword>
<dbReference type="InterPro" id="IPR051677">
    <property type="entry name" value="AfsR-DnrI-RedD_regulator"/>
</dbReference>
<dbReference type="Proteomes" id="UP000272729">
    <property type="component" value="Unassembled WGS sequence"/>
</dbReference>
<keyword evidence="5" id="KW-0802">TPR repeat</keyword>
<dbReference type="AlphaFoldDB" id="A0A495X8R7"/>
<proteinExistence type="inferred from homology"/>
<dbReference type="Pfam" id="PF00486">
    <property type="entry name" value="Trans_reg_C"/>
    <property type="match status" value="1"/>
</dbReference>
<feature type="domain" description="OmpR/PhoB-type" evidence="7">
    <location>
        <begin position="1"/>
        <end position="94"/>
    </location>
</feature>
<feature type="repeat" description="TPR" evidence="5">
    <location>
        <begin position="694"/>
        <end position="727"/>
    </location>
</feature>
<dbReference type="Gene3D" id="1.10.10.10">
    <property type="entry name" value="Winged helix-like DNA-binding domain superfamily/Winged helix DNA-binding domain"/>
    <property type="match status" value="2"/>
</dbReference>
<evidence type="ECO:0000256" key="5">
    <source>
        <dbReference type="PROSITE-ProRule" id="PRU00339"/>
    </source>
</evidence>
<dbReference type="PANTHER" id="PTHR35807:SF1">
    <property type="entry name" value="TRANSCRIPTIONAL REGULATOR REDD"/>
    <property type="match status" value="1"/>
</dbReference>
<evidence type="ECO:0000313" key="9">
    <source>
        <dbReference type="Proteomes" id="UP000272729"/>
    </source>
</evidence>
<dbReference type="GO" id="GO:0006355">
    <property type="term" value="P:regulation of DNA-templated transcription"/>
    <property type="evidence" value="ECO:0007669"/>
    <property type="project" value="InterPro"/>
</dbReference>
<dbReference type="SMART" id="SM00028">
    <property type="entry name" value="TPR"/>
    <property type="match status" value="3"/>
</dbReference>
<dbReference type="InterPro" id="IPR027417">
    <property type="entry name" value="P-loop_NTPase"/>
</dbReference>
<dbReference type="SUPFAM" id="SSF48452">
    <property type="entry name" value="TPR-like"/>
    <property type="match status" value="3"/>
</dbReference>
<dbReference type="RefSeq" id="WP_121220879.1">
    <property type="nucleotide sequence ID" value="NZ_JBIUBA010000002.1"/>
</dbReference>
<name>A0A495X8R7_9PSEU</name>
<dbReference type="Gene3D" id="3.40.50.300">
    <property type="entry name" value="P-loop containing nucleotide triphosphate hydrolases"/>
    <property type="match status" value="1"/>
</dbReference>
<evidence type="ECO:0000313" key="8">
    <source>
        <dbReference type="EMBL" id="RKT69264.1"/>
    </source>
</evidence>
<dbReference type="SUPFAM" id="SSF52540">
    <property type="entry name" value="P-loop containing nucleoside triphosphate hydrolases"/>
    <property type="match status" value="1"/>
</dbReference>
<keyword evidence="4" id="KW-0804">Transcription</keyword>
<dbReference type="InterPro" id="IPR001867">
    <property type="entry name" value="OmpR/PhoB-type_DNA-bd"/>
</dbReference>
<dbReference type="InterPro" id="IPR011990">
    <property type="entry name" value="TPR-like_helical_dom_sf"/>
</dbReference>
<dbReference type="InterPro" id="IPR016032">
    <property type="entry name" value="Sig_transdc_resp-reg_C-effctor"/>
</dbReference>
<keyword evidence="9" id="KW-1185">Reference proteome</keyword>
<dbReference type="InterPro" id="IPR019734">
    <property type="entry name" value="TPR_rpt"/>
</dbReference>
<evidence type="ECO:0000256" key="1">
    <source>
        <dbReference type="ARBA" id="ARBA00005820"/>
    </source>
</evidence>
<dbReference type="GO" id="GO:0003677">
    <property type="term" value="F:DNA binding"/>
    <property type="evidence" value="ECO:0007669"/>
    <property type="project" value="UniProtKB-UniRule"/>
</dbReference>
<evidence type="ECO:0000256" key="6">
    <source>
        <dbReference type="PROSITE-ProRule" id="PRU01091"/>
    </source>
</evidence>
<evidence type="ECO:0000256" key="3">
    <source>
        <dbReference type="ARBA" id="ARBA00023125"/>
    </source>
</evidence>
<dbReference type="PANTHER" id="PTHR35807">
    <property type="entry name" value="TRANSCRIPTIONAL REGULATOR REDD-RELATED"/>
    <property type="match status" value="1"/>
</dbReference>
<dbReference type="SMART" id="SM01043">
    <property type="entry name" value="BTAD"/>
    <property type="match status" value="1"/>
</dbReference>
<dbReference type="Gene3D" id="1.25.40.10">
    <property type="entry name" value="Tetratricopeptide repeat domain"/>
    <property type="match status" value="3"/>
</dbReference>